<proteinExistence type="predicted"/>
<dbReference type="Proteomes" id="UP000006698">
    <property type="component" value="Chromosome"/>
</dbReference>
<gene>
    <name evidence="1" type="ordered locus">cgR_0919</name>
</gene>
<protein>
    <submittedName>
        <fullName evidence="1">Uncharacterized protein</fullName>
    </submittedName>
</protein>
<reference evidence="1" key="1">
    <citation type="journal article" date="2007" name="Microbiology">
        <title>Comparative analysis of the Corynebacterium glutamicum group and complete genome sequence of strain R.</title>
        <authorList>
            <person name="Yukawa H."/>
            <person name="Omumasaba C.A."/>
            <person name="Nonaka H."/>
            <person name="Kos P."/>
            <person name="Okai N."/>
            <person name="Suzuki N."/>
            <person name="Suda M."/>
            <person name="Tsuge Y."/>
            <person name="Watanabe J."/>
            <person name="Ikeda Y."/>
            <person name="Vertes A.A."/>
            <person name="Inui M."/>
        </authorList>
    </citation>
    <scope>NUCLEOTIDE SEQUENCE</scope>
    <source>
        <strain evidence="1">R</strain>
    </source>
</reference>
<dbReference type="EMBL" id="AP009044">
    <property type="protein sequence ID" value="BAF53893.1"/>
    <property type="molecule type" value="Genomic_DNA"/>
</dbReference>
<evidence type="ECO:0000313" key="1">
    <source>
        <dbReference type="EMBL" id="BAF53893.1"/>
    </source>
</evidence>
<dbReference type="AlphaFoldDB" id="A0AB72V9A5"/>
<accession>A0AB72V9A5</accession>
<organism evidence="1">
    <name type="scientific">Corynebacterium glutamicum (strain R)</name>
    <dbReference type="NCBI Taxonomy" id="340322"/>
    <lineage>
        <taxon>Bacteria</taxon>
        <taxon>Bacillati</taxon>
        <taxon>Actinomycetota</taxon>
        <taxon>Actinomycetes</taxon>
        <taxon>Mycobacteriales</taxon>
        <taxon>Corynebacteriaceae</taxon>
        <taxon>Corynebacterium</taxon>
    </lineage>
</organism>
<name>A0AB72V9A5_CORGB</name>
<dbReference type="KEGG" id="cgt:cgR_0919"/>
<sequence>MLREALAVDDEVRLRGGEDLQVGLAVGVQVLNGLIVLVLRDGEGDELLGSRHEIDAPLVEDLEGPVVGGGDLLHRECDLLGAEVVLDGHGSGFRRRGGGGFAVGGGALRVRAGGLRRDGGCRV</sequence>